<evidence type="ECO:0000313" key="2">
    <source>
        <dbReference type="Proteomes" id="UP001372338"/>
    </source>
</evidence>
<name>A0AAN9EMP8_CROPI</name>
<organism evidence="1 2">
    <name type="scientific">Crotalaria pallida</name>
    <name type="common">Smooth rattlebox</name>
    <name type="synonym">Crotalaria striata</name>
    <dbReference type="NCBI Taxonomy" id="3830"/>
    <lineage>
        <taxon>Eukaryota</taxon>
        <taxon>Viridiplantae</taxon>
        <taxon>Streptophyta</taxon>
        <taxon>Embryophyta</taxon>
        <taxon>Tracheophyta</taxon>
        <taxon>Spermatophyta</taxon>
        <taxon>Magnoliopsida</taxon>
        <taxon>eudicotyledons</taxon>
        <taxon>Gunneridae</taxon>
        <taxon>Pentapetalae</taxon>
        <taxon>rosids</taxon>
        <taxon>fabids</taxon>
        <taxon>Fabales</taxon>
        <taxon>Fabaceae</taxon>
        <taxon>Papilionoideae</taxon>
        <taxon>50 kb inversion clade</taxon>
        <taxon>genistoids sensu lato</taxon>
        <taxon>core genistoids</taxon>
        <taxon>Crotalarieae</taxon>
        <taxon>Crotalaria</taxon>
    </lineage>
</organism>
<proteinExistence type="predicted"/>
<dbReference type="Proteomes" id="UP001372338">
    <property type="component" value="Unassembled WGS sequence"/>
</dbReference>
<accession>A0AAN9EMP8</accession>
<dbReference type="AlphaFoldDB" id="A0AAN9EMP8"/>
<sequence length="87" mass="10021">MTGDLMTLRRIWNEKRYLLRMVTSRPVYRSATQIAYRSISLPVDRPVCFVETGSRKEVFGSIEGMIVWLEYIASVCIDDDEGKLSLS</sequence>
<dbReference type="EMBL" id="JAYWIO010000006">
    <property type="protein sequence ID" value="KAK7256713.1"/>
    <property type="molecule type" value="Genomic_DNA"/>
</dbReference>
<keyword evidence="2" id="KW-1185">Reference proteome</keyword>
<gene>
    <name evidence="1" type="ORF">RIF29_30171</name>
</gene>
<evidence type="ECO:0000313" key="1">
    <source>
        <dbReference type="EMBL" id="KAK7256713.1"/>
    </source>
</evidence>
<protein>
    <submittedName>
        <fullName evidence="1">Uncharacterized protein</fullName>
    </submittedName>
</protein>
<comment type="caution">
    <text evidence="1">The sequence shown here is derived from an EMBL/GenBank/DDBJ whole genome shotgun (WGS) entry which is preliminary data.</text>
</comment>
<reference evidence="1 2" key="1">
    <citation type="submission" date="2024-01" db="EMBL/GenBank/DDBJ databases">
        <title>The genomes of 5 underutilized Papilionoideae crops provide insights into root nodulation and disease resistanc.</title>
        <authorList>
            <person name="Yuan L."/>
        </authorList>
    </citation>
    <scope>NUCLEOTIDE SEQUENCE [LARGE SCALE GENOMIC DNA]</scope>
    <source>
        <strain evidence="1">ZHUSHIDOU_FW_LH</strain>
        <tissue evidence="1">Leaf</tissue>
    </source>
</reference>